<name>A0A4S9DW50_AURPU</name>
<dbReference type="Proteomes" id="UP000308953">
    <property type="component" value="Unassembled WGS sequence"/>
</dbReference>
<keyword evidence="3" id="KW-0472">Membrane</keyword>
<keyword evidence="3" id="KW-0812">Transmembrane</keyword>
<dbReference type="InterPro" id="IPR035902">
    <property type="entry name" value="Nuc_phospho_transferase"/>
</dbReference>
<dbReference type="GO" id="GO:0004048">
    <property type="term" value="F:anthranilate phosphoribosyltransferase activity"/>
    <property type="evidence" value="ECO:0007669"/>
    <property type="project" value="InterPro"/>
</dbReference>
<reference evidence="6 7" key="1">
    <citation type="submission" date="2018-10" db="EMBL/GenBank/DDBJ databases">
        <title>Fifty Aureobasidium pullulans genomes reveal a recombining polyextremotolerant generalist.</title>
        <authorList>
            <person name="Gostincar C."/>
            <person name="Turk M."/>
            <person name="Zajc J."/>
            <person name="Gunde-Cimerman N."/>
        </authorList>
    </citation>
    <scope>NUCLEOTIDE SEQUENCE [LARGE SCALE GENOMIC DNA]</scope>
    <source>
        <strain evidence="6 7">EXF-9785</strain>
    </source>
</reference>
<dbReference type="PANTHER" id="PTHR35043:SF9">
    <property type="match status" value="1"/>
</dbReference>
<feature type="transmembrane region" description="Helical" evidence="3">
    <location>
        <begin position="910"/>
        <end position="938"/>
    </location>
</feature>
<dbReference type="SUPFAM" id="SSF52418">
    <property type="entry name" value="Nucleoside phosphorylase/phosphoribosyltransferase catalytic domain"/>
    <property type="match status" value="1"/>
</dbReference>
<dbReference type="GO" id="GO:0000162">
    <property type="term" value="P:L-tryptophan biosynthetic process"/>
    <property type="evidence" value="ECO:0007669"/>
    <property type="project" value="InterPro"/>
</dbReference>
<dbReference type="Gene3D" id="3.40.1030.10">
    <property type="entry name" value="Nucleoside phosphorylase/phosphoribosyltransferase catalytic domain"/>
    <property type="match status" value="1"/>
</dbReference>
<dbReference type="Pfam" id="PF00591">
    <property type="entry name" value="Glycos_transf_3"/>
    <property type="match status" value="1"/>
</dbReference>
<comment type="caution">
    <text evidence="6">The sequence shown here is derived from an EMBL/GenBank/DDBJ whole genome shotgun (WGS) entry which is preliminary data.</text>
</comment>
<evidence type="ECO:0000259" key="4">
    <source>
        <dbReference type="Pfam" id="PF00591"/>
    </source>
</evidence>
<evidence type="ECO:0000256" key="3">
    <source>
        <dbReference type="SAM" id="Phobius"/>
    </source>
</evidence>
<sequence length="1002" mass="110455">MSEAKTAISISPLLLRLADPTTTLYSVTAQEVAAAVSHIFANSISPVQTGCLLYGLHTTQLDRRPDILAACASSMRYAAAQVDEDALKKAVTQRGRKEGQYHGGLCDIVGTGGDSHNTYNVSTTSSILASALLMMAKHGNNASTSKSGSADLLLAASPSPVIAATTEKTLPEIYSRTNYAFLYAREWHPGMKHAAAIRKELPFRTIFNLLGPLANPVQNSNLIEARILGVAKRDMGPVFAESMRLAGARKALIVCGAEDLDELSCAGPSYCWTLKPHSDAADSQVDIVPFTVAPEDFGLKPVPLSLVAGGKSPQENAVILQSILDGTIDPNDPVLTFVLINTAALLVCSGICDSDTSDMGPGDDGNVITERGPGGLRWKEGVRRARWCITSGSAKEQWEAFVKVTNEIGGEYLAISVQMFAPFGNQTANRTATWHPEPQGRGTFGLLSSCITTLVLCVYTAVHLNIPEHGKERQQYFRKFGWVILGLLAPEIVAWNAWEQYQTATKITHNVHKAYPPALTSPWYRVFWASCKRAPRRWFSTGVDTKECLDSQIPLGSLNTDTSAHRHPWTLTHGFYAAMGGFVIRLEDLGYGTGVFVLSKWGIDFLAETMPELIPNIPESEILDKSKASTLTKTIVCLQALWFCIQCIARLSQGASISFLELNVLGHCLCAFATYAIWWKKPTDVSQPTSLSVSDGLREYADVVYLFSGRPGALPTFPTVPGMWSSTAPSVEMPPWYLPPRHESRPNIAFDVSHDQQSFENITTKVKFGDLLRSAMTAEHCFVKVHEGIPHYLLSLQLYGKIWITYMLPISNLERQTAVEQSHDASRVIFDLESVMAERLERTSKSRYGLGSSSPSHRMKNWSLSADSFLDAMNLTEPLSTITLSIVALAYGGLHLLAWNAPFHTRIEKLLWKISGISVASIGPVSIIYTVWFSVFLGMRRRLPRRFESIIYWAGFLLGMIYLLFYLFTRVYLVVECFIEVAYLPDSAFTTPVFTRYIPHFG</sequence>
<dbReference type="PANTHER" id="PTHR35043">
    <property type="entry name" value="TRANSCRIPTION FACTOR DOMAIN-CONTAINING PROTEIN"/>
    <property type="match status" value="1"/>
</dbReference>
<dbReference type="InterPro" id="IPR000312">
    <property type="entry name" value="Glycosyl_Trfase_fam3"/>
</dbReference>
<dbReference type="AlphaFoldDB" id="A0A4S9DW50"/>
<proteinExistence type="predicted"/>
<keyword evidence="2" id="KW-0808">Transferase</keyword>
<keyword evidence="1" id="KW-0328">Glycosyltransferase</keyword>
<dbReference type="InterPro" id="IPR005940">
    <property type="entry name" value="Anthranilate_Pribosyl_Tfrase"/>
</dbReference>
<protein>
    <recommendedName>
        <fullName evidence="8">Anthranilate phosphoribosyltransferase</fullName>
    </recommendedName>
</protein>
<organism evidence="6 7">
    <name type="scientific">Aureobasidium pullulans</name>
    <name type="common">Black yeast</name>
    <name type="synonym">Pullularia pullulans</name>
    <dbReference type="NCBI Taxonomy" id="5580"/>
    <lineage>
        <taxon>Eukaryota</taxon>
        <taxon>Fungi</taxon>
        <taxon>Dikarya</taxon>
        <taxon>Ascomycota</taxon>
        <taxon>Pezizomycotina</taxon>
        <taxon>Dothideomycetes</taxon>
        <taxon>Dothideomycetidae</taxon>
        <taxon>Dothideales</taxon>
        <taxon>Saccotheciaceae</taxon>
        <taxon>Aureobasidium</taxon>
    </lineage>
</organism>
<gene>
    <name evidence="6" type="ORF">D6D10_09973</name>
</gene>
<accession>A0A4S9DW50</accession>
<dbReference type="Pfam" id="PF02885">
    <property type="entry name" value="Glycos_trans_3N"/>
    <property type="match status" value="1"/>
</dbReference>
<dbReference type="EMBL" id="QZAV01000487">
    <property type="protein sequence ID" value="THX25156.1"/>
    <property type="molecule type" value="Genomic_DNA"/>
</dbReference>
<feature type="domain" description="Glycosyl transferase family 3" evidence="4">
    <location>
        <begin position="105"/>
        <end position="394"/>
    </location>
</feature>
<evidence type="ECO:0000313" key="7">
    <source>
        <dbReference type="Proteomes" id="UP000308953"/>
    </source>
</evidence>
<evidence type="ECO:0008006" key="8">
    <source>
        <dbReference type="Google" id="ProtNLM"/>
    </source>
</evidence>
<keyword evidence="3" id="KW-1133">Transmembrane helix</keyword>
<dbReference type="InterPro" id="IPR017459">
    <property type="entry name" value="Glycosyl_Trfase_fam3_N_dom"/>
</dbReference>
<evidence type="ECO:0000256" key="2">
    <source>
        <dbReference type="ARBA" id="ARBA00022679"/>
    </source>
</evidence>
<evidence type="ECO:0000256" key="1">
    <source>
        <dbReference type="ARBA" id="ARBA00022676"/>
    </source>
</evidence>
<feature type="domain" description="Glycosyl transferase family 3 N-terminal" evidence="5">
    <location>
        <begin position="26"/>
        <end position="78"/>
    </location>
</feature>
<evidence type="ECO:0000259" key="5">
    <source>
        <dbReference type="Pfam" id="PF02885"/>
    </source>
</evidence>
<feature type="transmembrane region" description="Helical" evidence="3">
    <location>
        <begin position="879"/>
        <end position="898"/>
    </location>
</feature>
<feature type="transmembrane region" description="Helical" evidence="3">
    <location>
        <begin position="950"/>
        <end position="968"/>
    </location>
</feature>
<dbReference type="NCBIfam" id="TIGR01245">
    <property type="entry name" value="trpD"/>
    <property type="match status" value="1"/>
</dbReference>
<evidence type="ECO:0000313" key="6">
    <source>
        <dbReference type="EMBL" id="THX25156.1"/>
    </source>
</evidence>